<dbReference type="Proteomes" id="UP000729733">
    <property type="component" value="Unassembled WGS sequence"/>
</dbReference>
<dbReference type="RefSeq" id="WP_229640883.1">
    <property type="nucleotide sequence ID" value="NZ_JADWDC010000029.1"/>
</dbReference>
<proteinExistence type="predicted"/>
<sequence length="186" mass="20811">MKTHQAKVINVVQAKTKYGLKLVLNAELLSDNSQVACWSNELGNKLYRSKHKGDIVELIESDKGKYSVLDREPPHNIDSAGLKPVKEVMSSIPKSNGYVNNGTTTTQQVANNAVEDYLSNDLGLPELLTDRQKQDLSKLTQERAKLLVFCIETMKNEMDAKGFEFYENSVRSLGVSLFISISKYIP</sequence>
<comment type="caution">
    <text evidence="1">The sequence shown here is derived from an EMBL/GenBank/DDBJ whole genome shotgun (WGS) entry which is preliminary data.</text>
</comment>
<name>A0A964BS82_9CYAN</name>
<dbReference type="AlphaFoldDB" id="A0A964BS82"/>
<accession>A0A964BS82</accession>
<keyword evidence="2" id="KW-1185">Reference proteome</keyword>
<protein>
    <submittedName>
        <fullName evidence="1">Uncharacterized protein</fullName>
    </submittedName>
</protein>
<dbReference type="EMBL" id="JADWDC010000029">
    <property type="protein sequence ID" value="MCC0177816.1"/>
    <property type="molecule type" value="Genomic_DNA"/>
</dbReference>
<evidence type="ECO:0000313" key="1">
    <source>
        <dbReference type="EMBL" id="MCC0177816.1"/>
    </source>
</evidence>
<organism evidence="1 2">
    <name type="scientific">Waterburya agarophytonicola KI4</name>
    <dbReference type="NCBI Taxonomy" id="2874699"/>
    <lineage>
        <taxon>Bacteria</taxon>
        <taxon>Bacillati</taxon>
        <taxon>Cyanobacteriota</taxon>
        <taxon>Cyanophyceae</taxon>
        <taxon>Pleurocapsales</taxon>
        <taxon>Hyellaceae</taxon>
        <taxon>Waterburya</taxon>
        <taxon>Waterburya agarophytonicola</taxon>
    </lineage>
</organism>
<gene>
    <name evidence="1" type="ORF">I4641_12590</name>
</gene>
<evidence type="ECO:0000313" key="2">
    <source>
        <dbReference type="Proteomes" id="UP000729733"/>
    </source>
</evidence>
<reference evidence="1" key="1">
    <citation type="journal article" date="2021" name="Antonie Van Leeuwenhoek">
        <title>Draft genome and description of Waterburya agarophytonicola gen. nov. sp. nov. (Pleurocapsales, Cyanobacteria): a seaweed symbiont.</title>
        <authorList>
            <person name="Bonthond G."/>
            <person name="Shalygin S."/>
            <person name="Bayer T."/>
            <person name="Weinberger F."/>
        </authorList>
    </citation>
    <scope>NUCLEOTIDE SEQUENCE</scope>
    <source>
        <strain evidence="1">KI4</strain>
    </source>
</reference>